<dbReference type="Pfam" id="PF00696">
    <property type="entry name" value="AA_kinase"/>
    <property type="match status" value="1"/>
</dbReference>
<name>A0A0J6XE43_9ACTN</name>
<keyword evidence="5 9" id="KW-0418">Kinase</keyword>
<dbReference type="GO" id="GO:0009089">
    <property type="term" value="P:lysine biosynthetic process via diaminopimelate"/>
    <property type="evidence" value="ECO:0007669"/>
    <property type="project" value="TreeGrafter"/>
</dbReference>
<dbReference type="PANTHER" id="PTHR21499:SF3">
    <property type="entry name" value="ASPARTOKINASE"/>
    <property type="match status" value="1"/>
</dbReference>
<comment type="caution">
    <text evidence="9">The sequence shown here is derived from an EMBL/GenBank/DDBJ whole genome shotgun (WGS) entry which is preliminary data.</text>
</comment>
<dbReference type="PATRIC" id="fig|66430.4.peg.2371"/>
<dbReference type="InterPro" id="IPR001048">
    <property type="entry name" value="Asp/Glu/Uridylate_kinase"/>
</dbReference>
<sequence>MKTPVVLKFGGSTFPTHGAYDELARGLDERIRSEARPMAVVVSAMHGETEGLRGRLHEVNRKPEAATGAGLLTTADLVSAHLLATALHRRGRSATVLAGHQLGLTTNASFLWARVVDTDPAPLRKALSEHEVVVVPGGQAVDGEGRPTWLGKNSSDLSALAVARAVGSRVCEIHSDVDGIYTSDPHLISGAQMLPRVSYNMAALMSLYGAKVLHRRSVQLALRHRIEIVLRHNRAPYGTGTTISGVGTQTAAVVFDQRSLVLDYPDDAHADSAHHAFHLEGLDTVRLNRRPSVAVVGGYVDTEALQRKHGVKAGRAAGVPVAEVRGSKVTMHVAPGSEDAVRLAQRLHDAMDFPAASRTGVRVEA</sequence>
<dbReference type="PANTHER" id="PTHR21499">
    <property type="entry name" value="ASPARTATE KINASE"/>
    <property type="match status" value="1"/>
</dbReference>
<dbReference type="GO" id="GO:0005829">
    <property type="term" value="C:cytosol"/>
    <property type="evidence" value="ECO:0007669"/>
    <property type="project" value="TreeGrafter"/>
</dbReference>
<dbReference type="AlphaFoldDB" id="A0A0J6XE43"/>
<dbReference type="STRING" id="66430.ACS04_30265"/>
<evidence type="ECO:0000256" key="4">
    <source>
        <dbReference type="ARBA" id="ARBA00022741"/>
    </source>
</evidence>
<evidence type="ECO:0000256" key="7">
    <source>
        <dbReference type="ARBA" id="ARBA00047872"/>
    </source>
</evidence>
<dbReference type="EC" id="2.7.2.4" evidence="2"/>
<proteinExistence type="inferred from homology"/>
<keyword evidence="10" id="KW-1185">Reference proteome</keyword>
<reference evidence="9 10" key="1">
    <citation type="submission" date="2015-06" db="EMBL/GenBank/DDBJ databases">
        <title>Recapitulation of the evolution of biosynthetic gene clusters reveals hidden chemical diversity on bacterial genomes.</title>
        <authorList>
            <person name="Cruz-Morales P."/>
            <person name="Martinez-Guerrero C."/>
            <person name="Morales-Escalante M.A."/>
            <person name="Yanez-Guerra L.A."/>
            <person name="Kopp J.F."/>
            <person name="Feldmann J."/>
            <person name="Ramos-Aboites H.E."/>
            <person name="Barona-Gomez F."/>
        </authorList>
    </citation>
    <scope>NUCLEOTIDE SEQUENCE [LARGE SCALE GENOMIC DNA]</scope>
    <source>
        <strain evidence="9 10">ATCC 31245</strain>
    </source>
</reference>
<protein>
    <recommendedName>
        <fullName evidence="2">aspartate kinase</fullName>
        <ecNumber evidence="2">2.7.2.4</ecNumber>
    </recommendedName>
</protein>
<evidence type="ECO:0000256" key="6">
    <source>
        <dbReference type="ARBA" id="ARBA00022840"/>
    </source>
</evidence>
<keyword evidence="4" id="KW-0547">Nucleotide-binding</keyword>
<comment type="similarity">
    <text evidence="1">Belongs to the aspartokinase family.</text>
</comment>
<gene>
    <name evidence="9" type="ORF">ACS04_30265</name>
</gene>
<dbReference type="Gene3D" id="3.40.1160.10">
    <property type="entry name" value="Acetylglutamate kinase-like"/>
    <property type="match status" value="1"/>
</dbReference>
<dbReference type="RefSeq" id="WP_048480014.1">
    <property type="nucleotide sequence ID" value="NZ_JBIRUD010000019.1"/>
</dbReference>
<keyword evidence="3" id="KW-0808">Transferase</keyword>
<evidence type="ECO:0000313" key="10">
    <source>
        <dbReference type="Proteomes" id="UP000035932"/>
    </source>
</evidence>
<evidence type="ECO:0000256" key="5">
    <source>
        <dbReference type="ARBA" id="ARBA00022777"/>
    </source>
</evidence>
<feature type="domain" description="Aspartate/glutamate/uridylate kinase" evidence="8">
    <location>
        <begin position="5"/>
        <end position="231"/>
    </location>
</feature>
<comment type="catalytic activity">
    <reaction evidence="7">
        <text>L-aspartate + ATP = 4-phospho-L-aspartate + ADP</text>
        <dbReference type="Rhea" id="RHEA:23776"/>
        <dbReference type="ChEBI" id="CHEBI:29991"/>
        <dbReference type="ChEBI" id="CHEBI:30616"/>
        <dbReference type="ChEBI" id="CHEBI:57535"/>
        <dbReference type="ChEBI" id="CHEBI:456216"/>
        <dbReference type="EC" id="2.7.2.4"/>
    </reaction>
</comment>
<dbReference type="Proteomes" id="UP000035932">
    <property type="component" value="Unassembled WGS sequence"/>
</dbReference>
<evidence type="ECO:0000256" key="3">
    <source>
        <dbReference type="ARBA" id="ARBA00022679"/>
    </source>
</evidence>
<accession>A0A0J6XE43</accession>
<evidence type="ECO:0000259" key="8">
    <source>
        <dbReference type="Pfam" id="PF00696"/>
    </source>
</evidence>
<dbReference type="SUPFAM" id="SSF53633">
    <property type="entry name" value="Carbamate kinase-like"/>
    <property type="match status" value="1"/>
</dbReference>
<dbReference type="InterPro" id="IPR036393">
    <property type="entry name" value="AceGlu_kinase-like_sf"/>
</dbReference>
<dbReference type="GO" id="GO:0009090">
    <property type="term" value="P:homoserine biosynthetic process"/>
    <property type="evidence" value="ECO:0007669"/>
    <property type="project" value="TreeGrafter"/>
</dbReference>
<dbReference type="EMBL" id="LFML01000148">
    <property type="protein sequence ID" value="KMO94215.1"/>
    <property type="molecule type" value="Genomic_DNA"/>
</dbReference>
<dbReference type="GO" id="GO:0005524">
    <property type="term" value="F:ATP binding"/>
    <property type="evidence" value="ECO:0007669"/>
    <property type="project" value="UniProtKB-KW"/>
</dbReference>
<dbReference type="GO" id="GO:0004072">
    <property type="term" value="F:aspartate kinase activity"/>
    <property type="evidence" value="ECO:0007669"/>
    <property type="project" value="UniProtKB-EC"/>
</dbReference>
<evidence type="ECO:0000256" key="1">
    <source>
        <dbReference type="ARBA" id="ARBA00010122"/>
    </source>
</evidence>
<organism evidence="9 10">
    <name type="scientific">Streptomyces roseus</name>
    <dbReference type="NCBI Taxonomy" id="66430"/>
    <lineage>
        <taxon>Bacteria</taxon>
        <taxon>Bacillati</taxon>
        <taxon>Actinomycetota</taxon>
        <taxon>Actinomycetes</taxon>
        <taxon>Kitasatosporales</taxon>
        <taxon>Streptomycetaceae</taxon>
        <taxon>Streptomyces</taxon>
    </lineage>
</organism>
<evidence type="ECO:0000256" key="2">
    <source>
        <dbReference type="ARBA" id="ARBA00013059"/>
    </source>
</evidence>
<evidence type="ECO:0000313" key="9">
    <source>
        <dbReference type="EMBL" id="KMO94215.1"/>
    </source>
</evidence>
<keyword evidence="6" id="KW-0067">ATP-binding</keyword>